<dbReference type="VEuPathDB" id="ToxoDB:EMH_0096410"/>
<evidence type="ECO:0000313" key="3">
    <source>
        <dbReference type="Proteomes" id="UP000030744"/>
    </source>
</evidence>
<reference evidence="2" key="1">
    <citation type="submission" date="2013-10" db="EMBL/GenBank/DDBJ databases">
        <title>Genomic analysis of the causative agents of coccidiosis in chickens.</title>
        <authorList>
            <person name="Reid A.J."/>
            <person name="Blake D."/>
            <person name="Billington K."/>
            <person name="Browne H."/>
            <person name="Dunn M."/>
            <person name="Hung S."/>
            <person name="Kawahara F."/>
            <person name="Miranda-Saavedra D."/>
            <person name="Mourier T."/>
            <person name="Nagra H."/>
            <person name="Otto T.D."/>
            <person name="Rawlings N."/>
            <person name="Sanchez A."/>
            <person name="Sanders M."/>
            <person name="Subramaniam C."/>
            <person name="Tay Y."/>
            <person name="Dear P."/>
            <person name="Doerig C."/>
            <person name="Gruber A."/>
            <person name="Parkinson J."/>
            <person name="Shirley M."/>
            <person name="Wan K.L."/>
            <person name="Berriman M."/>
            <person name="Tomley F."/>
            <person name="Pain A."/>
        </authorList>
    </citation>
    <scope>NUCLEOTIDE SEQUENCE [LARGE SCALE GENOMIC DNA]</scope>
    <source>
        <strain evidence="2">Houghton</strain>
    </source>
</reference>
<name>U6KFJ5_9EIME</name>
<evidence type="ECO:0000256" key="1">
    <source>
        <dbReference type="SAM" id="MobiDB-lite"/>
    </source>
</evidence>
<feature type="compositionally biased region" description="Low complexity" evidence="1">
    <location>
        <begin position="108"/>
        <end position="129"/>
    </location>
</feature>
<protein>
    <submittedName>
        <fullName evidence="2">Uncharacterized protein</fullName>
    </submittedName>
</protein>
<dbReference type="GeneID" id="60404721"/>
<dbReference type="Proteomes" id="UP000030744">
    <property type="component" value="Unassembled WGS sequence"/>
</dbReference>
<dbReference type="AlphaFoldDB" id="U6KFJ5"/>
<evidence type="ECO:0000313" key="2">
    <source>
        <dbReference type="EMBL" id="CDJ36805.1"/>
    </source>
</evidence>
<keyword evidence="3" id="KW-1185">Reference proteome</keyword>
<gene>
    <name evidence="2" type="ORF">EMH_0096410</name>
</gene>
<dbReference type="EMBL" id="HG736930">
    <property type="protein sequence ID" value="CDJ36805.1"/>
    <property type="molecule type" value="Genomic_DNA"/>
</dbReference>
<feature type="region of interest" description="Disordered" evidence="1">
    <location>
        <begin position="108"/>
        <end position="130"/>
    </location>
</feature>
<dbReference type="OrthoDB" id="348211at2759"/>
<reference evidence="2" key="2">
    <citation type="submission" date="2013-10" db="EMBL/GenBank/DDBJ databases">
        <authorList>
            <person name="Aslett M."/>
        </authorList>
    </citation>
    <scope>NUCLEOTIDE SEQUENCE [LARGE SCALE GENOMIC DNA]</scope>
    <source>
        <strain evidence="2">Houghton</strain>
    </source>
</reference>
<proteinExistence type="predicted"/>
<dbReference type="RefSeq" id="XP_037879093.1">
    <property type="nucleotide sequence ID" value="XM_038023239.1"/>
</dbReference>
<organism evidence="2 3">
    <name type="scientific">Eimeria mitis</name>
    <dbReference type="NCBI Taxonomy" id="44415"/>
    <lineage>
        <taxon>Eukaryota</taxon>
        <taxon>Sar</taxon>
        <taxon>Alveolata</taxon>
        <taxon>Apicomplexa</taxon>
        <taxon>Conoidasida</taxon>
        <taxon>Coccidia</taxon>
        <taxon>Eucoccidiorida</taxon>
        <taxon>Eimeriorina</taxon>
        <taxon>Eimeriidae</taxon>
        <taxon>Eimeria</taxon>
    </lineage>
</organism>
<sequence length="191" mass="19705">MVLNAAVKMRLADTALLEELAAHVQRLVRRSRLPVRDLAVVAQGFACAAYTDSTLFATLAEEAMNGLGEATILDMARLLQAFASAAAQRCPHEMLAAAAAAAGGVTTNSSSSSSSISSSDSSSNSSNSSEEVACAAPHRRLFNACVEAVSERIAFASPADLAVAAQAFGLALLQSQGTDAEALQAVLQHIR</sequence>
<accession>U6KFJ5</accession>